<sequence>MQIRTSGKRKEQERSADRLTGKTAKKKFTEGKGDKERKEGKDEETRQKECDLGKNMEEMRAMLSNMHEDIKMGDRMIGRMGSMIREIKTGNDGRTEKIEKLIINLEVKDGGRAEYPAKDRRKTGTSRGELEYRRKQEGHTRGDANTEGNVMDRTKKKTRKEWKKGKKEQSNNYCRKTGASKTKGMSGAMAGEGLPGHLQDHEGMEDKKHQ</sequence>
<protein>
    <submittedName>
        <fullName evidence="1">Uncharacterized protein</fullName>
    </submittedName>
</protein>
<evidence type="ECO:0000313" key="2">
    <source>
        <dbReference type="Proteomes" id="UP001239111"/>
    </source>
</evidence>
<organism evidence="1 2">
    <name type="scientific">Eretmocerus hayati</name>
    <dbReference type="NCBI Taxonomy" id="131215"/>
    <lineage>
        <taxon>Eukaryota</taxon>
        <taxon>Metazoa</taxon>
        <taxon>Ecdysozoa</taxon>
        <taxon>Arthropoda</taxon>
        <taxon>Hexapoda</taxon>
        <taxon>Insecta</taxon>
        <taxon>Pterygota</taxon>
        <taxon>Neoptera</taxon>
        <taxon>Endopterygota</taxon>
        <taxon>Hymenoptera</taxon>
        <taxon>Apocrita</taxon>
        <taxon>Proctotrupomorpha</taxon>
        <taxon>Chalcidoidea</taxon>
        <taxon>Aphelinidae</taxon>
        <taxon>Aphelininae</taxon>
        <taxon>Eretmocerus</taxon>
    </lineage>
</organism>
<dbReference type="EMBL" id="CM056743">
    <property type="protein sequence ID" value="KAJ8672192.1"/>
    <property type="molecule type" value="Genomic_DNA"/>
</dbReference>
<comment type="caution">
    <text evidence="1">The sequence shown here is derived from an EMBL/GenBank/DDBJ whole genome shotgun (WGS) entry which is preliminary data.</text>
</comment>
<evidence type="ECO:0000313" key="1">
    <source>
        <dbReference type="EMBL" id="KAJ8672192.1"/>
    </source>
</evidence>
<proteinExistence type="predicted"/>
<gene>
    <name evidence="1" type="ORF">QAD02_003451</name>
</gene>
<keyword evidence="2" id="KW-1185">Reference proteome</keyword>
<reference evidence="1" key="1">
    <citation type="submission" date="2023-04" db="EMBL/GenBank/DDBJ databases">
        <title>A chromosome-level genome assembly of the parasitoid wasp Eretmocerus hayati.</title>
        <authorList>
            <person name="Zhong Y."/>
            <person name="Liu S."/>
            <person name="Liu Y."/>
        </authorList>
    </citation>
    <scope>NUCLEOTIDE SEQUENCE</scope>
    <source>
        <strain evidence="1">ZJU_SS_LIU_2023</strain>
    </source>
</reference>
<dbReference type="Proteomes" id="UP001239111">
    <property type="component" value="Chromosome 3"/>
</dbReference>
<name>A0ACC2NPM5_9HYME</name>
<accession>A0ACC2NPM5</accession>